<feature type="region of interest" description="Disordered" evidence="9">
    <location>
        <begin position="627"/>
        <end position="739"/>
    </location>
</feature>
<evidence type="ECO:0000256" key="2">
    <source>
        <dbReference type="ARBA" id="ARBA00007495"/>
    </source>
</evidence>
<dbReference type="InterPro" id="IPR008701">
    <property type="entry name" value="NPP1"/>
</dbReference>
<evidence type="ECO:0000313" key="15">
    <source>
        <dbReference type="Proteomes" id="UP000285883"/>
    </source>
</evidence>
<dbReference type="InterPro" id="IPR017853">
    <property type="entry name" value="GH"/>
</dbReference>
<dbReference type="STRING" id="325452.A0A3R7JEI2"/>
<evidence type="ECO:0000256" key="9">
    <source>
        <dbReference type="SAM" id="MobiDB-lite"/>
    </source>
</evidence>
<keyword evidence="7" id="KW-0119">Carbohydrate metabolism</keyword>
<proteinExistence type="inferred from homology"/>
<keyword evidence="5" id="KW-0378">Hydrolase</keyword>
<protein>
    <recommendedName>
        <fullName evidence="11">GH10 domain-containing protein</fullName>
    </recommendedName>
</protein>
<dbReference type="PROSITE" id="PS51760">
    <property type="entry name" value="GH10_2"/>
    <property type="match status" value="1"/>
</dbReference>
<evidence type="ECO:0000256" key="6">
    <source>
        <dbReference type="ARBA" id="ARBA00023026"/>
    </source>
</evidence>
<dbReference type="EMBL" id="MBDN02000788">
    <property type="protein sequence ID" value="RLN73359.1"/>
    <property type="molecule type" value="Genomic_DNA"/>
</dbReference>
<gene>
    <name evidence="12" type="ORF">BBI17_009486</name>
    <name evidence="13" type="ORF">BBO99_00009447</name>
</gene>
<keyword evidence="10" id="KW-0732">Signal</keyword>
<evidence type="ECO:0000256" key="4">
    <source>
        <dbReference type="ARBA" id="ARBA00022525"/>
    </source>
</evidence>
<feature type="compositionally biased region" description="Basic residues" evidence="9">
    <location>
        <begin position="730"/>
        <end position="739"/>
    </location>
</feature>
<evidence type="ECO:0000313" key="14">
    <source>
        <dbReference type="Proteomes" id="UP000285624"/>
    </source>
</evidence>
<dbReference type="AlphaFoldDB" id="A0A3R7JEI2"/>
<organism evidence="12 15">
    <name type="scientific">Phytophthora kernoviae</name>
    <dbReference type="NCBI Taxonomy" id="325452"/>
    <lineage>
        <taxon>Eukaryota</taxon>
        <taxon>Sar</taxon>
        <taxon>Stramenopiles</taxon>
        <taxon>Oomycota</taxon>
        <taxon>Peronosporomycetes</taxon>
        <taxon>Peronosporales</taxon>
        <taxon>Peronosporaceae</taxon>
        <taxon>Phytophthora</taxon>
    </lineage>
</organism>
<accession>A0A3R7JEI2</accession>
<dbReference type="GO" id="GO:0031176">
    <property type="term" value="F:endo-1,4-beta-xylanase activity"/>
    <property type="evidence" value="ECO:0007669"/>
    <property type="project" value="UniProtKB-ARBA"/>
</dbReference>
<sequence length="739" mass="80359">MNLRAFIIAAVVSLAAVHAEINTISHDQVQPFAQPEPVSDAEKAAVKFKPQLAVTYGCDPYPAVDSNGSISAGLKWAGKPDGDCTGSPLGSQVYSRADWYEDKWAIMYAWYFPKARQRLSKYFYGHRHMWQWAVVWIDDPASDNSTVQGVSMSASVGYQKRSPPKSKYVDDSSVKLDSYVDFWWSGKASLRLTEDTGETQDLIQWDQLTDAARESLSSFDFDESLWNTKKIKMPLKDGVFTKNLKSPRHSFWTKRSRLKWQPTCNDQAQPFEPVADSPLGSSHCFVYPYWVCSLAVARGDITKSTYTGTSGLHDLAKTSGKYMGTAADSDISDSYCLKTLENVNDFGMITPGNAMKWDSTEPTQGTFSYTTADKIVAIANASNAQVRCHTLLWHQQIPTWVQALEKEELLSALENHITKVMTYFGDTCYAWDVANEVMGDDANYRSSFWYTKTGTDYISTAFKTANSVKKSLGLKTKLYYNDYNTDTVNAKSTAVLKMVQGLLDEGITVDGVGFQSHSKYTDTTTAADLVKNLERFTDIGLEVAYTELDVSSSSTSPSAAEQKQQKTVYTNVISACQQVKDCVGVTIWGYSDAYTWLTDQAPLPWYQPNGKNSALVRKSLYDGIVEGWGTGSSTTTTSTTGSAVGNEASSSSTETGSVTGASASSASEEQGDNSTTKTSSQAGTSTSSSTGTTSSTTDTSSSSGTTTSSSTGTTTGSSTGTGTGATPSCSRRRRLGGKH</sequence>
<dbReference type="Pfam" id="PF05630">
    <property type="entry name" value="NPP1"/>
    <property type="match status" value="1"/>
</dbReference>
<feature type="chain" id="PRO_5033395005" description="GH10 domain-containing protein" evidence="10">
    <location>
        <begin position="20"/>
        <end position="739"/>
    </location>
</feature>
<comment type="subcellular location">
    <subcellularLocation>
        <location evidence="1">Secreted</location>
    </subcellularLocation>
</comment>
<dbReference type="GO" id="GO:0000272">
    <property type="term" value="P:polysaccharide catabolic process"/>
    <property type="evidence" value="ECO:0007669"/>
    <property type="project" value="UniProtKB-KW"/>
</dbReference>
<feature type="compositionally biased region" description="Low complexity" evidence="9">
    <location>
        <begin position="631"/>
        <end position="726"/>
    </location>
</feature>
<dbReference type="InterPro" id="IPR001000">
    <property type="entry name" value="GH10_dom"/>
</dbReference>
<dbReference type="SUPFAM" id="SSF51445">
    <property type="entry name" value="(Trans)glycosidases"/>
    <property type="match status" value="1"/>
</dbReference>
<dbReference type="GO" id="GO:0005576">
    <property type="term" value="C:extracellular region"/>
    <property type="evidence" value="ECO:0007669"/>
    <property type="project" value="UniProtKB-SubCell"/>
</dbReference>
<evidence type="ECO:0000256" key="7">
    <source>
        <dbReference type="ARBA" id="ARBA00023277"/>
    </source>
</evidence>
<evidence type="ECO:0000313" key="12">
    <source>
        <dbReference type="EMBL" id="RLN44115.1"/>
    </source>
</evidence>
<evidence type="ECO:0000256" key="3">
    <source>
        <dbReference type="ARBA" id="ARBA00009520"/>
    </source>
</evidence>
<comment type="caution">
    <text evidence="12">The sequence shown here is derived from an EMBL/GenBank/DDBJ whole genome shotgun (WGS) entry which is preliminary data.</text>
</comment>
<keyword evidence="14" id="KW-1185">Reference proteome</keyword>
<dbReference type="PANTHER" id="PTHR33657:SF8">
    <property type="entry name" value="DOMAIN PROTEIN, PUTATIVE (AFU_ORTHOLOGUE AFUA_5G00600)-RELATED"/>
    <property type="match status" value="1"/>
</dbReference>
<reference evidence="14 15" key="1">
    <citation type="submission" date="2018-07" db="EMBL/GenBank/DDBJ databases">
        <title>Genome sequencing of oomycete isolates from Chile give support for New Zealand origin for Phytophthora kernoviae and make available the first Nothophytophthora sp. genome.</title>
        <authorList>
            <person name="Studholme D.J."/>
            <person name="Sanfuentes E."/>
            <person name="Panda P."/>
            <person name="Hill R."/>
            <person name="Sambles C."/>
            <person name="Grant M."/>
            <person name="Williams N.M."/>
            <person name="Mcdougal R.L."/>
        </authorList>
    </citation>
    <scope>NUCLEOTIDE SEQUENCE [LARGE SCALE GENOMIC DNA]</scope>
    <source>
        <strain evidence="12">Chile2</strain>
        <strain evidence="13">Chile4</strain>
    </source>
</reference>
<dbReference type="Proteomes" id="UP000285883">
    <property type="component" value="Unassembled WGS sequence"/>
</dbReference>
<evidence type="ECO:0000259" key="11">
    <source>
        <dbReference type="PROSITE" id="PS51760"/>
    </source>
</evidence>
<name>A0A3R7JEI2_9STRA</name>
<dbReference type="Pfam" id="PF00331">
    <property type="entry name" value="Glyco_hydro_10"/>
    <property type="match status" value="1"/>
</dbReference>
<evidence type="ECO:0000313" key="13">
    <source>
        <dbReference type="EMBL" id="RLN73359.1"/>
    </source>
</evidence>
<evidence type="ECO:0000256" key="10">
    <source>
        <dbReference type="SAM" id="SignalP"/>
    </source>
</evidence>
<evidence type="ECO:0000256" key="5">
    <source>
        <dbReference type="ARBA" id="ARBA00022801"/>
    </source>
</evidence>
<keyword evidence="4" id="KW-0964">Secreted</keyword>
<feature type="domain" description="GH10" evidence="11">
    <location>
        <begin position="325"/>
        <end position="627"/>
    </location>
</feature>
<dbReference type="SMART" id="SM00633">
    <property type="entry name" value="Glyco_10"/>
    <property type="match status" value="1"/>
</dbReference>
<comment type="similarity">
    <text evidence="2">Belongs to the glycosyl hydrolase 10 (cellulase F) family.</text>
</comment>
<dbReference type="Gene3D" id="3.20.20.80">
    <property type="entry name" value="Glycosidases"/>
    <property type="match status" value="1"/>
</dbReference>
<feature type="signal peptide" evidence="10">
    <location>
        <begin position="1"/>
        <end position="19"/>
    </location>
</feature>
<dbReference type="EMBL" id="MAYM02000317">
    <property type="protein sequence ID" value="RLN44115.1"/>
    <property type="molecule type" value="Genomic_DNA"/>
</dbReference>
<dbReference type="PRINTS" id="PR00134">
    <property type="entry name" value="GLHYDRLASE10"/>
</dbReference>
<keyword evidence="8" id="KW-0624">Polysaccharide degradation</keyword>
<evidence type="ECO:0000256" key="8">
    <source>
        <dbReference type="ARBA" id="ARBA00023326"/>
    </source>
</evidence>
<keyword evidence="6" id="KW-0843">Virulence</keyword>
<evidence type="ECO:0000256" key="1">
    <source>
        <dbReference type="ARBA" id="ARBA00004613"/>
    </source>
</evidence>
<dbReference type="PANTHER" id="PTHR33657">
    <property type="entry name" value="DOMAIN PROTEIN, PUTATIVE (AFU_ORTHOLOGUE AFUA_5G00600)-RELATED"/>
    <property type="match status" value="1"/>
</dbReference>
<dbReference type="Proteomes" id="UP000285624">
    <property type="component" value="Unassembled WGS sequence"/>
</dbReference>
<comment type="similarity">
    <text evidence="3">Belongs to the Necrosis inducing protein (NPP1) family.</text>
</comment>